<dbReference type="EMBL" id="JAIQCJ010001301">
    <property type="protein sequence ID" value="KAJ8791339.1"/>
    <property type="molecule type" value="Genomic_DNA"/>
</dbReference>
<dbReference type="InterPro" id="IPR001197">
    <property type="entry name" value="Ribosomal_uL16_euk_arch"/>
</dbReference>
<evidence type="ECO:0000313" key="3">
    <source>
        <dbReference type="EMBL" id="KAJ8791339.1"/>
    </source>
</evidence>
<dbReference type="Proteomes" id="UP001159641">
    <property type="component" value="Unassembled WGS sequence"/>
</dbReference>
<evidence type="ECO:0000256" key="1">
    <source>
        <dbReference type="SAM" id="MobiDB-lite"/>
    </source>
</evidence>
<dbReference type="InterPro" id="IPR036920">
    <property type="entry name" value="Ribosomal_uL16_sf"/>
</dbReference>
<dbReference type="SUPFAM" id="SSF54686">
    <property type="entry name" value="Ribosomal protein L16p/L10e"/>
    <property type="match status" value="1"/>
</dbReference>
<dbReference type="PANTHER" id="PTHR11726">
    <property type="entry name" value="60S RIBOSOMAL PROTEIN L10"/>
    <property type="match status" value="1"/>
</dbReference>
<sequence length="161" mass="18048">MMSIRSKLQNKEHVTEALLRAKFKFPGRQKIHISKKGGFTKFNEDEFESMVAEKRPIPDGCRSEEALCDKATGWSEVWRLGPISPVLPDPSVFPPILGSEAEAEAETETEAEAGLLSDQSSQQGDSLQKSSEVAQENMGKAYVNRLNLRMLWNKLPREVTQ</sequence>
<name>A0AB34GHL6_ESCRO</name>
<comment type="caution">
    <text evidence="2">The sequence shown here is derived from an EMBL/GenBank/DDBJ whole genome shotgun (WGS) entry which is preliminary data.</text>
</comment>
<evidence type="ECO:0000313" key="4">
    <source>
        <dbReference type="Proteomes" id="UP001159641"/>
    </source>
</evidence>
<feature type="compositionally biased region" description="Low complexity" evidence="1">
    <location>
        <begin position="112"/>
        <end position="131"/>
    </location>
</feature>
<dbReference type="EMBL" id="JAIQCJ010002252">
    <property type="protein sequence ID" value="KAJ8778225.1"/>
    <property type="molecule type" value="Genomic_DNA"/>
</dbReference>
<dbReference type="GO" id="GO:0005840">
    <property type="term" value="C:ribosome"/>
    <property type="evidence" value="ECO:0007669"/>
    <property type="project" value="InterPro"/>
</dbReference>
<gene>
    <name evidence="3" type="ORF">J1605_004386</name>
    <name evidence="2" type="ORF">J1605_013843</name>
</gene>
<organism evidence="2 4">
    <name type="scientific">Eschrichtius robustus</name>
    <name type="common">California gray whale</name>
    <name type="synonym">Eschrichtius gibbosus</name>
    <dbReference type="NCBI Taxonomy" id="9764"/>
    <lineage>
        <taxon>Eukaryota</taxon>
        <taxon>Metazoa</taxon>
        <taxon>Chordata</taxon>
        <taxon>Craniata</taxon>
        <taxon>Vertebrata</taxon>
        <taxon>Euteleostomi</taxon>
        <taxon>Mammalia</taxon>
        <taxon>Eutheria</taxon>
        <taxon>Laurasiatheria</taxon>
        <taxon>Artiodactyla</taxon>
        <taxon>Whippomorpha</taxon>
        <taxon>Cetacea</taxon>
        <taxon>Mysticeti</taxon>
        <taxon>Eschrichtiidae</taxon>
        <taxon>Eschrichtius</taxon>
    </lineage>
</organism>
<keyword evidence="4" id="KW-1185">Reference proteome</keyword>
<dbReference type="Gene3D" id="3.90.1170.10">
    <property type="entry name" value="Ribosomal protein L10e/L16"/>
    <property type="match status" value="1"/>
</dbReference>
<accession>A0AB34GHL6</accession>
<feature type="compositionally biased region" description="Acidic residues" evidence="1">
    <location>
        <begin position="101"/>
        <end position="111"/>
    </location>
</feature>
<dbReference type="GO" id="GO:0006412">
    <property type="term" value="P:translation"/>
    <property type="evidence" value="ECO:0007669"/>
    <property type="project" value="InterPro"/>
</dbReference>
<feature type="region of interest" description="Disordered" evidence="1">
    <location>
        <begin position="94"/>
        <end position="135"/>
    </location>
</feature>
<protein>
    <submittedName>
        <fullName evidence="2">Uncharacterized protein</fullName>
    </submittedName>
</protein>
<evidence type="ECO:0000313" key="2">
    <source>
        <dbReference type="EMBL" id="KAJ8778225.1"/>
    </source>
</evidence>
<dbReference type="Gene3D" id="3.30.60.300">
    <property type="match status" value="1"/>
</dbReference>
<dbReference type="GO" id="GO:0003735">
    <property type="term" value="F:structural constituent of ribosome"/>
    <property type="evidence" value="ECO:0007669"/>
    <property type="project" value="InterPro"/>
</dbReference>
<dbReference type="AlphaFoldDB" id="A0AB34GHL6"/>
<reference evidence="2 4" key="1">
    <citation type="submission" date="2022-11" db="EMBL/GenBank/DDBJ databases">
        <title>Whole genome sequence of Eschrichtius robustus ER-17-0199.</title>
        <authorList>
            <person name="Bruniche-Olsen A."/>
            <person name="Black A.N."/>
            <person name="Fields C.J."/>
            <person name="Walden K."/>
            <person name="Dewoody J.A."/>
        </authorList>
    </citation>
    <scope>NUCLEOTIDE SEQUENCE [LARGE SCALE GENOMIC DNA]</scope>
    <source>
        <strain evidence="2">ER-17-0199</strain>
        <tissue evidence="2">Blubber</tissue>
    </source>
</reference>
<proteinExistence type="predicted"/>